<evidence type="ECO:0000313" key="2">
    <source>
        <dbReference type="EMBL" id="SVC77097.1"/>
    </source>
</evidence>
<reference evidence="2" key="1">
    <citation type="submission" date="2018-05" db="EMBL/GenBank/DDBJ databases">
        <authorList>
            <person name="Lanie J.A."/>
            <person name="Ng W.-L."/>
            <person name="Kazmierczak K.M."/>
            <person name="Andrzejewski T.M."/>
            <person name="Davidsen T.M."/>
            <person name="Wayne K.J."/>
            <person name="Tettelin H."/>
            <person name="Glass J.I."/>
            <person name="Rusch D."/>
            <person name="Podicherti R."/>
            <person name="Tsui H.-C.T."/>
            <person name="Winkler M.E."/>
        </authorList>
    </citation>
    <scope>NUCLEOTIDE SEQUENCE</scope>
</reference>
<feature type="domain" description="Glycosyltransferase 2-like" evidence="1">
    <location>
        <begin position="9"/>
        <end position="160"/>
    </location>
</feature>
<dbReference type="CDD" id="cd04179">
    <property type="entry name" value="DPM_DPG-synthase_like"/>
    <property type="match status" value="1"/>
</dbReference>
<proteinExistence type="predicted"/>
<sequence length="223" mass="24940">MTTALLILTLNEVDGIKKIMPLVKREWVDELIVIDGGSTDGTIEEAKKMGLEVVLQKSKGHGAAITLGVEITKSDNIVIFGPDGNHEPEEITQLINKAQKGYDQVIVSRFGKGSVNLDAGRMDAFGNRMFTFFTNLFFGGNLTDVLNESRLITRKAMEEIKFDTIGLDSTLQMTIRGLKKRQKIFEIVGNEGRRIGGKRKMQPFQTGCLLVKMIVKELIFWNF</sequence>
<gene>
    <name evidence="2" type="ORF">METZ01_LOCUS329951</name>
</gene>
<dbReference type="EMBL" id="UINC01109932">
    <property type="protein sequence ID" value="SVC77097.1"/>
    <property type="molecule type" value="Genomic_DNA"/>
</dbReference>
<organism evidence="2">
    <name type="scientific">marine metagenome</name>
    <dbReference type="NCBI Taxonomy" id="408172"/>
    <lineage>
        <taxon>unclassified sequences</taxon>
        <taxon>metagenomes</taxon>
        <taxon>ecological metagenomes</taxon>
    </lineage>
</organism>
<evidence type="ECO:0000259" key="1">
    <source>
        <dbReference type="Pfam" id="PF00535"/>
    </source>
</evidence>
<dbReference type="InterPro" id="IPR050256">
    <property type="entry name" value="Glycosyltransferase_2"/>
</dbReference>
<protein>
    <recommendedName>
        <fullName evidence="1">Glycosyltransferase 2-like domain-containing protein</fullName>
    </recommendedName>
</protein>
<dbReference type="Gene3D" id="3.90.550.10">
    <property type="entry name" value="Spore Coat Polysaccharide Biosynthesis Protein SpsA, Chain A"/>
    <property type="match status" value="1"/>
</dbReference>
<dbReference type="Pfam" id="PF00535">
    <property type="entry name" value="Glycos_transf_2"/>
    <property type="match status" value="1"/>
</dbReference>
<dbReference type="AlphaFoldDB" id="A0A382PW56"/>
<dbReference type="SUPFAM" id="SSF53448">
    <property type="entry name" value="Nucleotide-diphospho-sugar transferases"/>
    <property type="match status" value="1"/>
</dbReference>
<accession>A0A382PW56</accession>
<dbReference type="InterPro" id="IPR029044">
    <property type="entry name" value="Nucleotide-diphossugar_trans"/>
</dbReference>
<name>A0A382PW56_9ZZZZ</name>
<dbReference type="InterPro" id="IPR001173">
    <property type="entry name" value="Glyco_trans_2-like"/>
</dbReference>
<dbReference type="PANTHER" id="PTHR48090:SF7">
    <property type="entry name" value="RFBJ PROTEIN"/>
    <property type="match status" value="1"/>
</dbReference>
<dbReference type="PANTHER" id="PTHR48090">
    <property type="entry name" value="UNDECAPRENYL-PHOSPHATE 4-DEOXY-4-FORMAMIDO-L-ARABINOSE TRANSFERASE-RELATED"/>
    <property type="match status" value="1"/>
</dbReference>